<name>A0A098M3Q5_9BACL</name>
<evidence type="ECO:0000256" key="2">
    <source>
        <dbReference type="ARBA" id="ARBA00023136"/>
    </source>
</evidence>
<comment type="similarity">
    <text evidence="1">Belongs to the GerABKA family.</text>
</comment>
<sequence>MTDRILDRIKEQLTDCTDAVNQSIRVHGHTCMLMYIPSIVENQSVQNFISLPLQAEANSNNSNWPVFLERLDRESVFPLPSIKAFDLAEAIDLVVAGNVVLYIEGLPFLYYFKLTQYQKRAISESKNELVVIGPQEAFIEDIQSNLSLLRHKIKHPDLKIKLYTIGKYTKTDVYVVYIEGLHKPEVLADIDEKLKNISIDGILGSSYLAEHLKTNKPTPFPIFQYTERPDSVAASLMEGRIGILTDGTPSALLAPATFFSLLQSSEDYYQSPYAGSWIRILRLFFSILSTTLPSLYIAITTFHSEIIPYNLLVTIAAARENIPFSALTEALLMELTFEAIREAGTRIPKPVGQTISIIGGIVIGQAAVQAGIVSAPMVIVVSITGIASYIIPHMELGLTSRLLRFGLLILGGTMGLIGVFAAVFIIYGHLANLKSFGTPYLQPIAPLVLQDWKDTLLRVPSPWMKKRSTAYSKGKQRRQAKK</sequence>
<dbReference type="Pfam" id="PF03323">
    <property type="entry name" value="GerA"/>
    <property type="match status" value="1"/>
</dbReference>
<organism evidence="4 5">
    <name type="scientific">Paenibacillus wynnii</name>
    <dbReference type="NCBI Taxonomy" id="268407"/>
    <lineage>
        <taxon>Bacteria</taxon>
        <taxon>Bacillati</taxon>
        <taxon>Bacillota</taxon>
        <taxon>Bacilli</taxon>
        <taxon>Bacillales</taxon>
        <taxon>Paenibacillaceae</taxon>
        <taxon>Paenibacillus</taxon>
    </lineage>
</organism>
<dbReference type="AlphaFoldDB" id="A0A098M3Q5"/>
<dbReference type="RefSeq" id="WP_036655693.1">
    <property type="nucleotide sequence ID" value="NZ_JQCR01000003.1"/>
</dbReference>
<keyword evidence="3" id="KW-1133">Transmembrane helix</keyword>
<evidence type="ECO:0000313" key="5">
    <source>
        <dbReference type="Proteomes" id="UP000029734"/>
    </source>
</evidence>
<dbReference type="PIRSF" id="PIRSF005690">
    <property type="entry name" value="GerBA"/>
    <property type="match status" value="1"/>
</dbReference>
<evidence type="ECO:0000313" key="4">
    <source>
        <dbReference type="EMBL" id="KGE17164.1"/>
    </source>
</evidence>
<dbReference type="GO" id="GO:0016020">
    <property type="term" value="C:membrane"/>
    <property type="evidence" value="ECO:0007669"/>
    <property type="project" value="InterPro"/>
</dbReference>
<reference evidence="4 5" key="2">
    <citation type="submission" date="2014-10" db="EMBL/GenBank/DDBJ databases">
        <title>Comparative genomics of the Paenibacillus odorifer group.</title>
        <authorList>
            <person name="Tsai Y.-C."/>
            <person name="Martin N."/>
            <person name="Korlach J."/>
            <person name="Wiedmann M."/>
        </authorList>
    </citation>
    <scope>NUCLEOTIDE SEQUENCE [LARGE SCALE GENOMIC DNA]</scope>
    <source>
        <strain evidence="4 5">DSM 18334</strain>
    </source>
</reference>
<evidence type="ECO:0000256" key="1">
    <source>
        <dbReference type="ARBA" id="ARBA00005278"/>
    </source>
</evidence>
<dbReference type="EMBL" id="JQCR01000003">
    <property type="protein sequence ID" value="KGE17164.1"/>
    <property type="molecule type" value="Genomic_DNA"/>
</dbReference>
<protein>
    <submittedName>
        <fullName evidence="4">Spore gernimation protein GerA</fullName>
    </submittedName>
</protein>
<comment type="caution">
    <text evidence="4">The sequence shown here is derived from an EMBL/GenBank/DDBJ whole genome shotgun (WGS) entry which is preliminary data.</text>
</comment>
<dbReference type="PANTHER" id="PTHR22550">
    <property type="entry name" value="SPORE GERMINATION PROTEIN"/>
    <property type="match status" value="1"/>
</dbReference>
<feature type="transmembrane region" description="Helical" evidence="3">
    <location>
        <begin position="280"/>
        <end position="299"/>
    </location>
</feature>
<reference evidence="4 5" key="1">
    <citation type="submission" date="2014-08" db="EMBL/GenBank/DDBJ databases">
        <authorList>
            <person name="den Bakker H.C."/>
        </authorList>
    </citation>
    <scope>NUCLEOTIDE SEQUENCE [LARGE SCALE GENOMIC DNA]</scope>
    <source>
        <strain evidence="4 5">DSM 18334</strain>
    </source>
</reference>
<dbReference type="InterPro" id="IPR050768">
    <property type="entry name" value="UPF0353/GerABKA_families"/>
</dbReference>
<dbReference type="GO" id="GO:0009847">
    <property type="term" value="P:spore germination"/>
    <property type="evidence" value="ECO:0007669"/>
    <property type="project" value="InterPro"/>
</dbReference>
<gene>
    <name evidence="4" type="ORF">PWYN_21240</name>
</gene>
<proteinExistence type="inferred from homology"/>
<feature type="transmembrane region" description="Helical" evidence="3">
    <location>
        <begin position="402"/>
        <end position="427"/>
    </location>
</feature>
<dbReference type="PANTHER" id="PTHR22550:SF5">
    <property type="entry name" value="LEUCINE ZIPPER PROTEIN 4"/>
    <property type="match status" value="1"/>
</dbReference>
<evidence type="ECO:0000256" key="3">
    <source>
        <dbReference type="SAM" id="Phobius"/>
    </source>
</evidence>
<dbReference type="OrthoDB" id="1726708at2"/>
<keyword evidence="2 3" id="KW-0472">Membrane</keyword>
<dbReference type="InterPro" id="IPR004995">
    <property type="entry name" value="Spore_Ger"/>
</dbReference>
<keyword evidence="5" id="KW-1185">Reference proteome</keyword>
<dbReference type="eggNOG" id="COG0697">
    <property type="taxonomic scope" value="Bacteria"/>
</dbReference>
<dbReference type="Proteomes" id="UP000029734">
    <property type="component" value="Unassembled WGS sequence"/>
</dbReference>
<accession>A0A098M3Q5</accession>
<keyword evidence="3" id="KW-0812">Transmembrane</keyword>
<dbReference type="STRING" id="268407.PWYN_21240"/>
<feature type="transmembrane region" description="Helical" evidence="3">
    <location>
        <begin position="366"/>
        <end position="390"/>
    </location>
</feature>